<feature type="repeat" description="ANK" evidence="3">
    <location>
        <begin position="793"/>
        <end position="825"/>
    </location>
</feature>
<feature type="repeat" description="ANK" evidence="3">
    <location>
        <begin position="661"/>
        <end position="693"/>
    </location>
</feature>
<feature type="repeat" description="ANK" evidence="3">
    <location>
        <begin position="727"/>
        <end position="759"/>
    </location>
</feature>
<evidence type="ECO:0000313" key="7">
    <source>
        <dbReference type="Proteomes" id="UP000775872"/>
    </source>
</evidence>
<dbReference type="PANTHER" id="PTHR24188">
    <property type="entry name" value="ANKYRIN REPEAT PROTEIN"/>
    <property type="match status" value="1"/>
</dbReference>
<keyword evidence="2 3" id="KW-0040">ANK repeat</keyword>
<evidence type="ECO:0000256" key="4">
    <source>
        <dbReference type="SAM" id="Phobius"/>
    </source>
</evidence>
<dbReference type="Pfam" id="PF00023">
    <property type="entry name" value="Ank"/>
    <property type="match status" value="2"/>
</dbReference>
<keyword evidence="1" id="KW-0677">Repeat</keyword>
<dbReference type="Pfam" id="PF06985">
    <property type="entry name" value="HET"/>
    <property type="match status" value="1"/>
</dbReference>
<dbReference type="Gene3D" id="1.25.40.20">
    <property type="entry name" value="Ankyrin repeat-containing domain"/>
    <property type="match status" value="6"/>
</dbReference>
<feature type="repeat" description="ANK" evidence="3">
    <location>
        <begin position="760"/>
        <end position="792"/>
    </location>
</feature>
<dbReference type="PROSITE" id="PS50297">
    <property type="entry name" value="ANK_REP_REGION"/>
    <property type="match status" value="12"/>
</dbReference>
<feature type="repeat" description="ANK" evidence="3">
    <location>
        <begin position="1185"/>
        <end position="1219"/>
    </location>
</feature>
<keyword evidence="4" id="KW-1133">Transmembrane helix</keyword>
<evidence type="ECO:0000256" key="3">
    <source>
        <dbReference type="PROSITE-ProRule" id="PRU00023"/>
    </source>
</evidence>
<feature type="repeat" description="ANK" evidence="3">
    <location>
        <begin position="955"/>
        <end position="987"/>
    </location>
</feature>
<dbReference type="OrthoDB" id="194358at2759"/>
<accession>A0A9N9YYN6</accession>
<dbReference type="PROSITE" id="PS50088">
    <property type="entry name" value="ANK_REPEAT"/>
    <property type="match status" value="13"/>
</dbReference>
<evidence type="ECO:0000256" key="2">
    <source>
        <dbReference type="ARBA" id="ARBA00023043"/>
    </source>
</evidence>
<feature type="repeat" description="ANK" evidence="3">
    <location>
        <begin position="694"/>
        <end position="726"/>
    </location>
</feature>
<dbReference type="AlphaFoldDB" id="A0A9N9YYN6"/>
<protein>
    <recommendedName>
        <fullName evidence="5">Heterokaryon incompatibility domain-containing protein</fullName>
    </recommendedName>
</protein>
<dbReference type="InterPro" id="IPR002110">
    <property type="entry name" value="Ankyrin_rpt"/>
</dbReference>
<dbReference type="InterPro" id="IPR010730">
    <property type="entry name" value="HET"/>
</dbReference>
<dbReference type="EMBL" id="CABFOC020000013">
    <property type="protein sequence ID" value="CAH0045600.1"/>
    <property type="molecule type" value="Genomic_DNA"/>
</dbReference>
<dbReference type="InterPro" id="IPR036770">
    <property type="entry name" value="Ankyrin_rpt-contain_sf"/>
</dbReference>
<sequence length="1242" mass="138336">MRLINVKTLKLEEFLDYETPPYAILSHTWGSDHDELSFRDAETGIMDKSISGWVKLDGCCRQAQQAGLGYAWIDTCCIDKTNLVELSEAINSMFRWYKRASVCYAYLSDVTGDDDPRERKSAFRKSRWFRRGWTLQELLAPKLLQFYDSKWNCFGTKRHLCDIVTEITRVPSQFLWGITDLHNASVAQRMSWAAQRHTKRREDLAYCLLGIFGVTMPMIYGEGGDQAFLRLQEQILKTSRDDSILAWDLIVKAQPDVSSGLLIAGPVLAAAPSRFENSGHIVPREKAATSLNSLDIVGGSLRIHLSLTTSGGQTLGLLGCGPEDDAEQVVGIPLAQISPESSSEYVRPGGHYSILLPMTSATYNRLDLVYIRNGGRTKTSADVNRRYWLYDDYAFSKLGIELIDVYPRKNWQKDQALLISRLESDEDCEYPTLARFRHHVGHFFSADFVLAFEFAVRRNNFEEQCSVMKCQRTTGLEVLAEMFGCMKHRVSGNRDAGNGLVNLRVTWQPVARQPMFILRPEEMPNLSGESVDVTLELERLDLMLEFVRILEAKGLSVAEQEERWTDVQKRWDDFRRIYGGEDGYKLEKPRNWSPFQWAVENGYTEMSRLLLVKTGSVTVANDDSWTPLIAASRKGYADMVQQLLDSNKLQGSDLEVEDTVTGQTVLIWAAEKGHEAVTRQLLDEGVNLEAQDVSKQTALSKAAEKGHTAIVQLLLEGGADSEARDAAGRTPLSWAAEKGHTVIMQLLLERGADIEAPDAAKRTPLSWAAENGHASTTRLLLQKRANLEAKSHAGRTALSWAAGMGHMAVVQLLLEKGADLKARDREGQTPLSWAVRGGHQNIVRLLLKLHSDLEAAADNSGQRLLSLATENGHNAVAKLLLEEGADVEAKDKDGKTALYRAAAKGHTTLVAFLLENGSDLFTEDCRGRTLLPLVAEAGHISTVLLLLEKGVDLRGGQRALPLAAGNGHIDMVQLLLDKGADLEAKAFGQTALLLAAKNGHEAVVRLLLKKGAHRETGDFQGRTPLIRAVAEGREAIAQLLLEKVDTLEEKWHRTIDWKSRTAQALPLQQTSENTCSTVTPLQLSRGANLETKDCFGRTALWWAVKRVHSNVVQLLLNNGADTEAKTNKDNKAILSSAISRDFWDPMRRYWTRDDDLEVWARKRRYETCIQLLLANDAHLEARDSSGSTALFHAVQDHWAGEISVRLLIESGARADTEDNDGRTALSMATDWAVRQMLILHGA</sequence>
<evidence type="ECO:0000256" key="1">
    <source>
        <dbReference type="ARBA" id="ARBA00022737"/>
    </source>
</evidence>
<organism evidence="6 7">
    <name type="scientific">Clonostachys solani</name>
    <dbReference type="NCBI Taxonomy" id="160281"/>
    <lineage>
        <taxon>Eukaryota</taxon>
        <taxon>Fungi</taxon>
        <taxon>Dikarya</taxon>
        <taxon>Ascomycota</taxon>
        <taxon>Pezizomycotina</taxon>
        <taxon>Sordariomycetes</taxon>
        <taxon>Hypocreomycetidae</taxon>
        <taxon>Hypocreales</taxon>
        <taxon>Bionectriaceae</taxon>
        <taxon>Clonostachys</taxon>
    </lineage>
</organism>
<feature type="repeat" description="ANK" evidence="3">
    <location>
        <begin position="893"/>
        <end position="925"/>
    </location>
</feature>
<feature type="domain" description="Heterokaryon incompatibility" evidence="5">
    <location>
        <begin position="22"/>
        <end position="114"/>
    </location>
</feature>
<feature type="repeat" description="ANK" evidence="3">
    <location>
        <begin position="860"/>
        <end position="892"/>
    </location>
</feature>
<dbReference type="Proteomes" id="UP000775872">
    <property type="component" value="Unassembled WGS sequence"/>
</dbReference>
<name>A0A9N9YYN6_9HYPO</name>
<gene>
    <name evidence="6" type="ORF">CSOL1703_00012226</name>
</gene>
<comment type="caution">
    <text evidence="6">The sequence shown here is derived from an EMBL/GenBank/DDBJ whole genome shotgun (WGS) entry which is preliminary data.</text>
</comment>
<reference evidence="6" key="1">
    <citation type="submission" date="2021-10" db="EMBL/GenBank/DDBJ databases">
        <authorList>
            <person name="Piombo E."/>
        </authorList>
    </citation>
    <scope>NUCLEOTIDE SEQUENCE</scope>
</reference>
<feature type="repeat" description="ANK" evidence="3">
    <location>
        <begin position="1095"/>
        <end position="1127"/>
    </location>
</feature>
<feature type="repeat" description="ANK" evidence="3">
    <location>
        <begin position="926"/>
        <end position="958"/>
    </location>
</feature>
<dbReference type="Pfam" id="PF12796">
    <property type="entry name" value="Ank_2"/>
    <property type="match status" value="6"/>
</dbReference>
<keyword evidence="4" id="KW-0472">Membrane</keyword>
<feature type="transmembrane region" description="Helical" evidence="4">
    <location>
        <begin position="204"/>
        <end position="221"/>
    </location>
</feature>
<evidence type="ECO:0000259" key="5">
    <source>
        <dbReference type="Pfam" id="PF06985"/>
    </source>
</evidence>
<dbReference type="SUPFAM" id="SSF48403">
    <property type="entry name" value="Ankyrin repeat"/>
    <property type="match status" value="3"/>
</dbReference>
<dbReference type="PRINTS" id="PR01415">
    <property type="entry name" value="ANKYRIN"/>
</dbReference>
<dbReference type="SMART" id="SM00248">
    <property type="entry name" value="ANK"/>
    <property type="match status" value="16"/>
</dbReference>
<feature type="repeat" description="ANK" evidence="3">
    <location>
        <begin position="987"/>
        <end position="1019"/>
    </location>
</feature>
<proteinExistence type="predicted"/>
<evidence type="ECO:0000313" key="6">
    <source>
        <dbReference type="EMBL" id="CAH0045600.1"/>
    </source>
</evidence>
<feature type="repeat" description="ANK" evidence="3">
    <location>
        <begin position="826"/>
        <end position="858"/>
    </location>
</feature>
<keyword evidence="7" id="KW-1185">Reference proteome</keyword>
<dbReference type="PANTHER" id="PTHR24188:SF29">
    <property type="entry name" value="GH09064P"/>
    <property type="match status" value="1"/>
</dbReference>
<keyword evidence="4" id="KW-0812">Transmembrane</keyword>